<organism evidence="1">
    <name type="scientific">Siphoviridae sp. ctnot10</name>
    <dbReference type="NCBI Taxonomy" id="2826458"/>
    <lineage>
        <taxon>Viruses</taxon>
        <taxon>Duplodnaviria</taxon>
        <taxon>Heunggongvirae</taxon>
        <taxon>Uroviricota</taxon>
        <taxon>Caudoviricetes</taxon>
    </lineage>
</organism>
<proteinExistence type="predicted"/>
<sequence>MLTHDVPLLNNFSGKNRMTPTCDLCFCFQKFMLS</sequence>
<name>A0A8S5NDA0_9CAUD</name>
<evidence type="ECO:0000313" key="1">
    <source>
        <dbReference type="EMBL" id="DAD92234.1"/>
    </source>
</evidence>
<reference evidence="1" key="1">
    <citation type="journal article" date="2021" name="Proc. Natl. Acad. Sci. U.S.A.">
        <title>A Catalog of Tens of Thousands of Viruses from Human Metagenomes Reveals Hidden Associations with Chronic Diseases.</title>
        <authorList>
            <person name="Tisza M.J."/>
            <person name="Buck C.B."/>
        </authorList>
    </citation>
    <scope>NUCLEOTIDE SEQUENCE</scope>
    <source>
        <strain evidence="1">Ctnot10</strain>
    </source>
</reference>
<accession>A0A8S5NDA0</accession>
<protein>
    <submittedName>
        <fullName evidence="1">Uncharacterized protein</fullName>
    </submittedName>
</protein>
<dbReference type="EMBL" id="BK015130">
    <property type="protein sequence ID" value="DAD92234.1"/>
    <property type="molecule type" value="Genomic_DNA"/>
</dbReference>